<gene>
    <name evidence="3" type="ORF">GCM10010346_30930</name>
</gene>
<feature type="compositionally biased region" description="Polar residues" evidence="1">
    <location>
        <begin position="1"/>
        <end position="15"/>
    </location>
</feature>
<comment type="caution">
    <text evidence="3">The sequence shown here is derived from an EMBL/GenBank/DDBJ whole genome shotgun (WGS) entry which is preliminary data.</text>
</comment>
<keyword evidence="4" id="KW-1185">Reference proteome</keyword>
<feature type="compositionally biased region" description="Polar residues" evidence="1">
    <location>
        <begin position="575"/>
        <end position="584"/>
    </location>
</feature>
<dbReference type="Proteomes" id="UP000599437">
    <property type="component" value="Unassembled WGS sequence"/>
</dbReference>
<protein>
    <submittedName>
        <fullName evidence="3">Uncharacterized protein</fullName>
    </submittedName>
</protein>
<name>A0ABQ3DL12_9ACTN</name>
<feature type="transmembrane region" description="Helical" evidence="2">
    <location>
        <begin position="206"/>
        <end position="226"/>
    </location>
</feature>
<evidence type="ECO:0000256" key="2">
    <source>
        <dbReference type="SAM" id="Phobius"/>
    </source>
</evidence>
<proteinExistence type="predicted"/>
<keyword evidence="2" id="KW-0812">Transmembrane</keyword>
<keyword evidence="2" id="KW-1133">Transmembrane helix</keyword>
<accession>A0ABQ3DL12</accession>
<dbReference type="EMBL" id="BMVO01000008">
    <property type="protein sequence ID" value="GHB05637.1"/>
    <property type="molecule type" value="Genomic_DNA"/>
</dbReference>
<feature type="compositionally biased region" description="Basic and acidic residues" evidence="1">
    <location>
        <begin position="588"/>
        <end position="597"/>
    </location>
</feature>
<feature type="transmembrane region" description="Helical" evidence="2">
    <location>
        <begin position="138"/>
        <end position="160"/>
    </location>
</feature>
<organism evidence="3 4">
    <name type="scientific">Streptomyces chryseus</name>
    <dbReference type="NCBI Taxonomy" id="68186"/>
    <lineage>
        <taxon>Bacteria</taxon>
        <taxon>Bacillati</taxon>
        <taxon>Actinomycetota</taxon>
        <taxon>Actinomycetes</taxon>
        <taxon>Kitasatosporales</taxon>
        <taxon>Streptomycetaceae</taxon>
        <taxon>Streptomyces</taxon>
    </lineage>
</organism>
<feature type="transmembrane region" description="Helical" evidence="2">
    <location>
        <begin position="84"/>
        <end position="103"/>
    </location>
</feature>
<evidence type="ECO:0000313" key="4">
    <source>
        <dbReference type="Proteomes" id="UP000599437"/>
    </source>
</evidence>
<evidence type="ECO:0000313" key="3">
    <source>
        <dbReference type="EMBL" id="GHB05637.1"/>
    </source>
</evidence>
<sequence length="597" mass="65539">MSQTAVPPQSASTPDPQLLGKAPVDPAVSEAGRLLCAGTYLDPRFRDRVIDELYVHDERVVAPSYGIDAARVLGHALRARRDELIWSAAVVAVWVGAASATGGWFPTRFLLPCLLLSAAAWAVRATRSAPVLRVPARLLQLYARLLMGFLLLTTAMAPLIRAKDSLLDSWFVESVHWAVQTLDLQFRLLPLEWQYKLYFDPDDDTWLQSPYVTLGLLLLLAVLVGLRHERTARTMSGPLSREHYADLARDPAERSPGSRLRLVRELIRGEQHWPVVMYATANPFCGAGMPFRPWHLSVELRPRTDIGPEGPHAVGNEEILRRVLPLVEALRVPSAHGAAQVAAAVLDRLRELAVDECVFLPVKGLRRREDVPVDADEFEEHRAGAIEEGGEKRRHFLRIRVGGWDEDIVVTVFVRVHTQGGMLMLEVAPHVLRPVRRSFQEADDTAQRFGRDNAVALSLRAVVDAPRALVVAVAALARGLVSGWRAVTAVSARARPTGPEAAVRELGADPDASLFQAMDVDRYLKTIQDRVARGVQLALYEAGWQTAEFEQKAVNLGQGAVYIQSVHNSAVGIGDSNTVSTSTGAAGGDKEPKRAKT</sequence>
<keyword evidence="2" id="KW-0472">Membrane</keyword>
<dbReference type="RefSeq" id="WP_229843524.1">
    <property type="nucleotide sequence ID" value="NZ_BMVO01000008.1"/>
</dbReference>
<evidence type="ECO:0000256" key="1">
    <source>
        <dbReference type="SAM" id="MobiDB-lite"/>
    </source>
</evidence>
<reference evidence="4" key="1">
    <citation type="journal article" date="2019" name="Int. J. Syst. Evol. Microbiol.">
        <title>The Global Catalogue of Microorganisms (GCM) 10K type strain sequencing project: providing services to taxonomists for standard genome sequencing and annotation.</title>
        <authorList>
            <consortium name="The Broad Institute Genomics Platform"/>
            <consortium name="The Broad Institute Genome Sequencing Center for Infectious Disease"/>
            <person name="Wu L."/>
            <person name="Ma J."/>
        </authorList>
    </citation>
    <scope>NUCLEOTIDE SEQUENCE [LARGE SCALE GENOMIC DNA]</scope>
    <source>
        <strain evidence="4">JCM 4737</strain>
    </source>
</reference>
<feature type="region of interest" description="Disordered" evidence="1">
    <location>
        <begin position="1"/>
        <end position="22"/>
    </location>
</feature>
<feature type="transmembrane region" description="Helical" evidence="2">
    <location>
        <begin position="109"/>
        <end position="126"/>
    </location>
</feature>
<feature type="region of interest" description="Disordered" evidence="1">
    <location>
        <begin position="574"/>
        <end position="597"/>
    </location>
</feature>